<feature type="compositionally biased region" description="Basic and acidic residues" evidence="1">
    <location>
        <begin position="287"/>
        <end position="296"/>
    </location>
</feature>
<keyword evidence="3" id="KW-1185">Reference proteome</keyword>
<dbReference type="Proteomes" id="UP000812287">
    <property type="component" value="Unassembled WGS sequence"/>
</dbReference>
<comment type="caution">
    <text evidence="2">The sequence shown here is derived from an EMBL/GenBank/DDBJ whole genome shotgun (WGS) entry which is preliminary data.</text>
</comment>
<dbReference type="RefSeq" id="XP_043040661.1">
    <property type="nucleotide sequence ID" value="XM_043181752.1"/>
</dbReference>
<protein>
    <submittedName>
        <fullName evidence="2">Uncharacterized protein</fullName>
    </submittedName>
</protein>
<sequence length="296" mass="33244">MSMEFHEFETILRSSPSLSSLLISDLHIDEFNEFLPIIGHFSMVGKLNELRAVAWEDPQSFYHDLQPKTALKLPIERLIVKLATPSDYKVMDLLASSASPVLLPGSLKRMAISTATGAFNMVISDRIIAFLHSPLAQSVSRLHLGEHEVGTYRAGPRAPRNFDTVHLPLCTALDLHLVIDDWNDSGEGPLWLSSILETLSPEQLPVKKLLLIFDFRFDHDCIDNLPVPTHVWPRLDNALFENGLDLEEIGVHVILRVENPECLFFDLDEETEAEESNGSESGAGSAEEERPRERSR</sequence>
<name>A0A9P7VWI1_9AGAR</name>
<accession>A0A9P7VWI1</accession>
<feature type="region of interest" description="Disordered" evidence="1">
    <location>
        <begin position="268"/>
        <end position="296"/>
    </location>
</feature>
<dbReference type="OrthoDB" id="2938351at2759"/>
<evidence type="ECO:0000256" key="1">
    <source>
        <dbReference type="SAM" id="MobiDB-lite"/>
    </source>
</evidence>
<proteinExistence type="predicted"/>
<evidence type="ECO:0000313" key="3">
    <source>
        <dbReference type="Proteomes" id="UP000812287"/>
    </source>
</evidence>
<dbReference type="EMBL" id="MU250532">
    <property type="protein sequence ID" value="KAG7447161.1"/>
    <property type="molecule type" value="Genomic_DNA"/>
</dbReference>
<feature type="compositionally biased region" description="Acidic residues" evidence="1">
    <location>
        <begin position="268"/>
        <end position="277"/>
    </location>
</feature>
<organism evidence="2 3">
    <name type="scientific">Guyanagaster necrorhizus</name>
    <dbReference type="NCBI Taxonomy" id="856835"/>
    <lineage>
        <taxon>Eukaryota</taxon>
        <taxon>Fungi</taxon>
        <taxon>Dikarya</taxon>
        <taxon>Basidiomycota</taxon>
        <taxon>Agaricomycotina</taxon>
        <taxon>Agaricomycetes</taxon>
        <taxon>Agaricomycetidae</taxon>
        <taxon>Agaricales</taxon>
        <taxon>Marasmiineae</taxon>
        <taxon>Physalacriaceae</taxon>
        <taxon>Guyanagaster</taxon>
    </lineage>
</organism>
<reference evidence="2" key="1">
    <citation type="submission" date="2020-11" db="EMBL/GenBank/DDBJ databases">
        <title>Adaptations for nitrogen fixation in a non-lichenized fungal sporocarp promotes dispersal by wood-feeding termites.</title>
        <authorList>
            <consortium name="DOE Joint Genome Institute"/>
            <person name="Koch R.A."/>
            <person name="Yoon G."/>
            <person name="Arayal U."/>
            <person name="Lail K."/>
            <person name="Amirebrahimi M."/>
            <person name="Labutti K."/>
            <person name="Lipzen A."/>
            <person name="Riley R."/>
            <person name="Barry K."/>
            <person name="Henrissat B."/>
            <person name="Grigoriev I.V."/>
            <person name="Herr J.R."/>
            <person name="Aime M.C."/>
        </authorList>
    </citation>
    <scope>NUCLEOTIDE SEQUENCE</scope>
    <source>
        <strain evidence="2">MCA 3950</strain>
    </source>
</reference>
<evidence type="ECO:0000313" key="2">
    <source>
        <dbReference type="EMBL" id="KAG7447161.1"/>
    </source>
</evidence>
<dbReference type="AlphaFoldDB" id="A0A9P7VWI1"/>
<gene>
    <name evidence="2" type="ORF">BT62DRAFT_64875</name>
</gene>
<dbReference type="GeneID" id="66104048"/>